<name>A0A0R3X7L2_HYDTA</name>
<organism evidence="4">
    <name type="scientific">Hydatigena taeniaeformis</name>
    <name type="common">Feline tapeworm</name>
    <name type="synonym">Taenia taeniaeformis</name>
    <dbReference type="NCBI Taxonomy" id="6205"/>
    <lineage>
        <taxon>Eukaryota</taxon>
        <taxon>Metazoa</taxon>
        <taxon>Spiralia</taxon>
        <taxon>Lophotrochozoa</taxon>
        <taxon>Platyhelminthes</taxon>
        <taxon>Cestoda</taxon>
        <taxon>Eucestoda</taxon>
        <taxon>Cyclophyllidea</taxon>
        <taxon>Taeniidae</taxon>
        <taxon>Hydatigera</taxon>
    </lineage>
</organism>
<dbReference type="EMBL" id="UYWX01020865">
    <property type="protein sequence ID" value="VDM34355.1"/>
    <property type="molecule type" value="Genomic_DNA"/>
</dbReference>
<keyword evidence="3" id="KW-1185">Reference proteome</keyword>
<evidence type="ECO:0000313" key="3">
    <source>
        <dbReference type="Proteomes" id="UP000274429"/>
    </source>
</evidence>
<dbReference type="PANTHER" id="PTHR12517">
    <property type="entry name" value="VACUOLAR PROTEIN SORTING-ASSOCIATED PROTEIN 13B"/>
    <property type="match status" value="1"/>
</dbReference>
<feature type="region of interest" description="Disordered" evidence="1">
    <location>
        <begin position="336"/>
        <end position="355"/>
    </location>
</feature>
<gene>
    <name evidence="2" type="ORF">TTAC_LOCUS9522</name>
</gene>
<accession>A0A0R3X7L2</accession>
<protein>
    <submittedName>
        <fullName evidence="4">VPS13_C domain-containing protein</fullName>
    </submittedName>
</protein>
<dbReference type="PANTHER" id="PTHR12517:SF0">
    <property type="entry name" value="INTERMEMBRANE LIPID TRANSFER PROTEIN VPS13B"/>
    <property type="match status" value="1"/>
</dbReference>
<reference evidence="2 3" key="2">
    <citation type="submission" date="2018-11" db="EMBL/GenBank/DDBJ databases">
        <authorList>
            <consortium name="Pathogen Informatics"/>
        </authorList>
    </citation>
    <scope>NUCLEOTIDE SEQUENCE [LARGE SCALE GENOMIC DNA]</scope>
</reference>
<dbReference type="WBParaSite" id="TTAC_0000953701-mRNA-1">
    <property type="protein sequence ID" value="TTAC_0000953701-mRNA-1"/>
    <property type="gene ID" value="TTAC_0000953701"/>
</dbReference>
<dbReference type="InterPro" id="IPR039782">
    <property type="entry name" value="VPS13B"/>
</dbReference>
<evidence type="ECO:0000313" key="4">
    <source>
        <dbReference type="WBParaSite" id="TTAC_0000953701-mRNA-1"/>
    </source>
</evidence>
<evidence type="ECO:0000256" key="1">
    <source>
        <dbReference type="SAM" id="MobiDB-lite"/>
    </source>
</evidence>
<dbReference type="Proteomes" id="UP000274429">
    <property type="component" value="Unassembled WGS sequence"/>
</dbReference>
<proteinExistence type="predicted"/>
<reference evidence="4" key="1">
    <citation type="submission" date="2017-02" db="UniProtKB">
        <authorList>
            <consortium name="WormBaseParasite"/>
        </authorList>
    </citation>
    <scope>IDENTIFICATION</scope>
</reference>
<sequence length="2581" mass="284470">MDCFSNCDLDTWLTSLDATSRDKVVELTLPQIQIRGPRFQSTPLLQSQNIPSSAPLSATEGTGGIRLYSFELEEKQALGAQHRLRHNHDAPDIEAVDLIPNRPMWEGAATGAAISIGEATRLLQLADLTCTLSFVITTSQPGNALSTISWSLLFDIVHRPKSTPNDSLRLRDVIHIMAAISDIQMRISNLLSEIFATKRLIGSQICKTKDVDSLSNASTSTETTPCGMELFSSTKKSSSIVSCVNHSSSCSLAESRNATLHLTPPNMPRTSTSRVPIRGAIQVMLPITSGELCLSDEQSKIIWEANNFRTTISIYDTPFYLNLRLQLERTAFYEESEVNQRRPKPQEPQRVDSDSEVDVTPSCHFQSTSQLVISLTRCPAAFLCRFFGNKRFSHWLDRQSERFLQGEDRIKLDDVGPPFVNCVYIKLKPLDVVLCPQLAFCLKDDLNVLHDSKNIVSTNSRRSFGVQAPLSGNCMPLLFIALDELRLFVPSSGLLHSTCGTISSCDTLAITLCAMQIHPFPTNRITSRPEAASIHSKAITLTSKVGSVYEDRQFALRLKDLACSAVNFVEALNFTGSAHSLDYQPTLIGQYPAFEWNQAATRLNDIKDAVWILPILRPLDITAVFAAPVCETNLTYGQRRQLKELASLLLATTNCFWLTFPVKIQRQVDNDLQFDDLIRVIIVFLFLLQEQHFHAVVRIQRDLTFVFTPNMLLHLSHADDEIRFDTQGIQMYGTTKQKKDWRGFYSELKMRCIGARLNEFQLIPTSMEISLRLCTEVSLMSIPTTVIRMEISRGTKIVIPFRNEFKRLVQAFIIAMHQENNNILKVKKPSRWHLPSRCVFHDDLRRKLAYDFSFFVPTESTGFADISQWLPLPYEVVFAEFDQFALADAADSNCVTMTWTFPELRQPIRLTMNPIPFFYGNDVGELGNVLLPGRLQYWSDYVGDYGGFVTYAAFNLLENASVDVLLPQTLAEFPHSLEIVSQAQRQQLVRGFSLSDRNVLWGPMVDSNSNLPLPVASKSWRVLISCVGRITSTEKSASPECKRFTIPVSFSPYALAACAQLDSVYIPEFTTPVSFCVRLDDFCLSTWQACHPFGMPEPSLEMGRLTVLKLRAILATSFGNPPNQAPAIIPALDQSITHAESTLTAGIAVESMAIHVFSPHGAHMQLLGEVEHVFSMNGACISIGTCHLCCSSDLVHALSQIITGEGKTGWEICNRTDRRLIVEQYFSYSSADGPAASALSNIMSVIVEAGGCFTSWRPIVMAKTRTITLRISLCTSSKMMVRSAPLSTAWPPEHAHGTFAQPIQWDDAEPQDDFFPFAILLIPPRSSSGLPGEASIAIIIHPTFTMENKLPIDLSLRLPNGLTKCITASSSYGLCFSPKATPELALSALRTDAFVPLEIEKLTAQEERILWLPVAETACSVLLKVNHVFYEMVSDPVRLITITPVLSITNALPILLTLVSDASCKSSVSFLTSSGQGISRSFEIPKESTTSVLVAFQRGSVPALNFQYPDKTPVFGSSLLLPWRALSGHLDVVVQPWLLISNRSGICLQLCTASNLKDINLPDESAVRFDSSSCHIPAAGERLFRFGISLNGNTVWSPALLVHKSVFSPSITVPSEAVTLTVSGVSRTQQQRNRGGSAAAEAVVSLTRSCTLAPLALRLGRVVCCLVAHLYFAPPRGVVTISIEPLLSVGNRTGHPLFCQPIVTPALHVHQSLPMASLDELRADVLALPKSGDNLTPILFWNNSHPEVDFDDADLYGVSFAHLLVLRSHSGTFWSRSLHLTGVYSFDGVRSCSATFLYNRYYHISLPTLNEDGDTGEWSVLLNLCNDLHTGLWTLYLDNFAPSLSYSLGCSLTNETDFLFEASFLSLSNFHQLPVSNALPCVPPSGGKLVLIPQISLDHLAGVRIDGETSAALPVSTFLCHEDAHLFLRLHSDDVVIKVADCKDSPIPLRFGNKTVFVQQIANGVLPFCTDLTIFTDQKPMFSHWPRADQPLSLTVFIDTTLIFAPVCGSVLPLGASGLKDFLRVCIRRIGATYTRRENAFLFDFSITSSLIQIDNLAQITLSTFDFPVLMRSVLPCTVEENGTGVASCTCQVRYLSPTDFLFDSFYIRLPSIEAYLEDSMLYALALWMQDLRGALPARVGGDVEDTVNLQTSTILCLHKFEIHSVSLQLALKVKVGMHITCKTTQFRLNSFECSEAVLDTKTLFSQLSMHYISQVLIRAGLVLGSLELIGNPACLVASFAEGVWDLVHFADGEKTATQEQLNLLRGLARGLVSLAKHTTGGVCSSLTGLASSVARNLHELSLDEEHIRRTTEIRQHHQLAGLGEGLRLGISELGLSLLGALAGVAHHPLFALLQSQSPFPSSSPSPPPHRLVRMAEEFAGGVGRGLIGLLVKPLAGVADFVAFTGAGFMHGMGTGWGITSPPVHMCCLTSLPDVSHLVDGALLHKWSCALMRSLNVPHPHKYLWTGVCVDTTRTVLTWLCLPCYGPLFTIEFKVHVQTVQMGVLGVDFEDTSQDVLVNRYHLSAGEKDVLLRALRNAKGTMTAIEGYDVVGDSETSHHLERVRTYLSGLSHPASKQVCTQ</sequence>
<evidence type="ECO:0000313" key="2">
    <source>
        <dbReference type="EMBL" id="VDM34355.1"/>
    </source>
</evidence>
<dbReference type="OrthoDB" id="445152at2759"/>
<dbReference type="STRING" id="6205.A0A0R3X7L2"/>
<feature type="compositionally biased region" description="Basic and acidic residues" evidence="1">
    <location>
        <begin position="338"/>
        <end position="353"/>
    </location>
</feature>